<dbReference type="InterPro" id="IPR009057">
    <property type="entry name" value="Homeodomain-like_sf"/>
</dbReference>
<evidence type="ECO:0000313" key="5">
    <source>
        <dbReference type="EMBL" id="MDQ0360114.1"/>
    </source>
</evidence>
<reference evidence="5 6" key="1">
    <citation type="submission" date="2023-07" db="EMBL/GenBank/DDBJ databases">
        <title>Genomic Encyclopedia of Type Strains, Phase IV (KMG-IV): sequencing the most valuable type-strain genomes for metagenomic binning, comparative biology and taxonomic classification.</title>
        <authorList>
            <person name="Goeker M."/>
        </authorList>
    </citation>
    <scope>NUCLEOTIDE SEQUENCE [LARGE SCALE GENOMIC DNA]</scope>
    <source>
        <strain evidence="5 6">DSM 16784</strain>
    </source>
</reference>
<dbReference type="PROSITE" id="PS01124">
    <property type="entry name" value="HTH_ARAC_FAMILY_2"/>
    <property type="match status" value="1"/>
</dbReference>
<keyword evidence="2" id="KW-0238">DNA-binding</keyword>
<dbReference type="Pfam" id="PF02311">
    <property type="entry name" value="AraC_binding"/>
    <property type="match status" value="1"/>
</dbReference>
<evidence type="ECO:0000256" key="3">
    <source>
        <dbReference type="ARBA" id="ARBA00023163"/>
    </source>
</evidence>
<evidence type="ECO:0000313" key="6">
    <source>
        <dbReference type="Proteomes" id="UP001230220"/>
    </source>
</evidence>
<dbReference type="EMBL" id="JAUSUR010000001">
    <property type="protein sequence ID" value="MDQ0360114.1"/>
    <property type="molecule type" value="Genomic_DNA"/>
</dbReference>
<keyword evidence="3" id="KW-0804">Transcription</keyword>
<accession>A0ABU0DZQ2</accession>
<sequence>MIPQDVLDELITFTDEEIDNLNKKYIVDRSIYLSEKSNVIDYNKMLSKNQLLSVRKHARFAQYPKHRHNYIELSYVYSGSMTHQIEEKEVTIQQGELILLNQNIEHEIQFTGEDDIIFNFIIRPEFLEFLSSMVDEQNEVFNFIFQALYSYDNSGEFLVFKTAVNEEVRDIVANIITKIYRPQMNNDLTLKLLVGLLLTELINRPDQIEAYRNESYEKLISSSILKYINTNYKEGSLKVLSKQIHQPDYKICKIIKKHTGSTFKQLVQNERLKNSESLLKTTNMAVVDVMEAVGYENITYFYKIFKGKYHMTPNEFRMKLKATK</sequence>
<evidence type="ECO:0000256" key="2">
    <source>
        <dbReference type="ARBA" id="ARBA00023125"/>
    </source>
</evidence>
<feature type="domain" description="HTH araC/xylS-type" evidence="4">
    <location>
        <begin position="222"/>
        <end position="319"/>
    </location>
</feature>
<dbReference type="Proteomes" id="UP001230220">
    <property type="component" value="Unassembled WGS sequence"/>
</dbReference>
<dbReference type="InterPro" id="IPR018060">
    <property type="entry name" value="HTH_AraC"/>
</dbReference>
<dbReference type="PANTHER" id="PTHR43280">
    <property type="entry name" value="ARAC-FAMILY TRANSCRIPTIONAL REGULATOR"/>
    <property type="match status" value="1"/>
</dbReference>
<name>A0ABU0DZQ2_9FIRM</name>
<dbReference type="RefSeq" id="WP_307405771.1">
    <property type="nucleotide sequence ID" value="NZ_JAUSUR010000001.1"/>
</dbReference>
<evidence type="ECO:0000256" key="1">
    <source>
        <dbReference type="ARBA" id="ARBA00023015"/>
    </source>
</evidence>
<dbReference type="Pfam" id="PF12833">
    <property type="entry name" value="HTH_18"/>
    <property type="match status" value="1"/>
</dbReference>
<dbReference type="SMART" id="SM00342">
    <property type="entry name" value="HTH_ARAC"/>
    <property type="match status" value="1"/>
</dbReference>
<dbReference type="PANTHER" id="PTHR43280:SF28">
    <property type="entry name" value="HTH-TYPE TRANSCRIPTIONAL ACTIVATOR RHAS"/>
    <property type="match status" value="1"/>
</dbReference>
<gene>
    <name evidence="5" type="ORF">J2S15_000845</name>
</gene>
<protein>
    <submittedName>
        <fullName evidence="5">AraC-like DNA-binding protein/mannose-6-phosphate isomerase-like protein (Cupin superfamily)</fullName>
    </submittedName>
</protein>
<keyword evidence="1" id="KW-0805">Transcription regulation</keyword>
<dbReference type="Gene3D" id="1.10.10.60">
    <property type="entry name" value="Homeodomain-like"/>
    <property type="match status" value="2"/>
</dbReference>
<dbReference type="SUPFAM" id="SSF51182">
    <property type="entry name" value="RmlC-like cupins"/>
    <property type="match status" value="1"/>
</dbReference>
<dbReference type="InterPro" id="IPR003313">
    <property type="entry name" value="AraC-bd"/>
</dbReference>
<organism evidence="5 6">
    <name type="scientific">Breznakia pachnodae</name>
    <dbReference type="NCBI Taxonomy" id="265178"/>
    <lineage>
        <taxon>Bacteria</taxon>
        <taxon>Bacillati</taxon>
        <taxon>Bacillota</taxon>
        <taxon>Erysipelotrichia</taxon>
        <taxon>Erysipelotrichales</taxon>
        <taxon>Erysipelotrichaceae</taxon>
        <taxon>Breznakia</taxon>
    </lineage>
</organism>
<proteinExistence type="predicted"/>
<dbReference type="Gene3D" id="2.60.120.10">
    <property type="entry name" value="Jelly Rolls"/>
    <property type="match status" value="1"/>
</dbReference>
<comment type="caution">
    <text evidence="5">The sequence shown here is derived from an EMBL/GenBank/DDBJ whole genome shotgun (WGS) entry which is preliminary data.</text>
</comment>
<dbReference type="InterPro" id="IPR014710">
    <property type="entry name" value="RmlC-like_jellyroll"/>
</dbReference>
<dbReference type="InterPro" id="IPR011051">
    <property type="entry name" value="RmlC_Cupin_sf"/>
</dbReference>
<keyword evidence="6" id="KW-1185">Reference proteome</keyword>
<dbReference type="SUPFAM" id="SSF46689">
    <property type="entry name" value="Homeodomain-like"/>
    <property type="match status" value="1"/>
</dbReference>
<evidence type="ECO:0000259" key="4">
    <source>
        <dbReference type="PROSITE" id="PS01124"/>
    </source>
</evidence>